<proteinExistence type="predicted"/>
<dbReference type="Proteomes" id="UP000035268">
    <property type="component" value="Chromosome"/>
</dbReference>
<dbReference type="RefSeq" id="WP_074041381.1">
    <property type="nucleotide sequence ID" value="NZ_CP010904.1"/>
</dbReference>
<dbReference type="InterPro" id="IPR029060">
    <property type="entry name" value="PIN-like_dom_sf"/>
</dbReference>
<dbReference type="EMBL" id="CP010904">
    <property type="protein sequence ID" value="AKJ64121.1"/>
    <property type="molecule type" value="Genomic_DNA"/>
</dbReference>
<dbReference type="PANTHER" id="PTHR34610">
    <property type="entry name" value="SSL7007 PROTEIN"/>
    <property type="match status" value="1"/>
</dbReference>
<accession>A0A0G3EC85</accession>
<name>A0A0G3EC85_9BACT</name>
<dbReference type="STRING" id="1307763.L21SP4_00858"/>
<sequence>MNVVPDTHVLVSGLLSPCGPCGDIVRLVLDGALVLSVDARILTEYEDVLKRPRFRIDPRHTDALLHDLIESSLPYSAPPLQTTLPDEGDRPFPEVAACSGSLLITGNLKHYPPARRCGVHVLNPRQFLEHHPSPEDERT</sequence>
<evidence type="ECO:0000313" key="2">
    <source>
        <dbReference type="EMBL" id="AKJ64121.1"/>
    </source>
</evidence>
<dbReference type="AlphaFoldDB" id="A0A0G3EC85"/>
<dbReference type="PANTHER" id="PTHR34610:SF3">
    <property type="entry name" value="SSL7007 PROTEIN"/>
    <property type="match status" value="1"/>
</dbReference>
<keyword evidence="3" id="KW-1185">Reference proteome</keyword>
<evidence type="ECO:0000313" key="3">
    <source>
        <dbReference type="Proteomes" id="UP000035268"/>
    </source>
</evidence>
<dbReference type="SUPFAM" id="SSF88723">
    <property type="entry name" value="PIN domain-like"/>
    <property type="match status" value="1"/>
</dbReference>
<gene>
    <name evidence="2" type="ORF">L21SP4_00858</name>
</gene>
<dbReference type="Pfam" id="PF13470">
    <property type="entry name" value="PIN_3"/>
    <property type="match status" value="1"/>
</dbReference>
<dbReference type="OrthoDB" id="9798108at2"/>
<organism evidence="2 3">
    <name type="scientific">Kiritimatiella glycovorans</name>
    <dbReference type="NCBI Taxonomy" id="1307763"/>
    <lineage>
        <taxon>Bacteria</taxon>
        <taxon>Pseudomonadati</taxon>
        <taxon>Kiritimatiellota</taxon>
        <taxon>Kiritimatiellia</taxon>
        <taxon>Kiritimatiellales</taxon>
        <taxon>Kiritimatiellaceae</taxon>
        <taxon>Kiritimatiella</taxon>
    </lineage>
</organism>
<evidence type="ECO:0000259" key="1">
    <source>
        <dbReference type="Pfam" id="PF13470"/>
    </source>
</evidence>
<dbReference type="InterPro" id="IPR002716">
    <property type="entry name" value="PIN_dom"/>
</dbReference>
<protein>
    <recommendedName>
        <fullName evidence="1">PIN domain-containing protein</fullName>
    </recommendedName>
</protein>
<reference evidence="2 3" key="2">
    <citation type="journal article" date="2016" name="ISME J.">
        <title>Characterization of the first cultured representative of Verrucomicrobia subdivision 5 indicates the proposal of a novel phylum.</title>
        <authorList>
            <person name="Spring S."/>
            <person name="Bunk B."/>
            <person name="Sproer C."/>
            <person name="Schumann P."/>
            <person name="Rohde M."/>
            <person name="Tindall B.J."/>
            <person name="Klenk H.P."/>
        </authorList>
    </citation>
    <scope>NUCLEOTIDE SEQUENCE [LARGE SCALE GENOMIC DNA]</scope>
    <source>
        <strain evidence="2 3">L21-Fru-AB</strain>
    </source>
</reference>
<dbReference type="KEGG" id="vbl:L21SP4_00858"/>
<reference evidence="3" key="1">
    <citation type="submission" date="2015-02" db="EMBL/GenBank/DDBJ databases">
        <title>Description and complete genome sequence of the first cultured representative of the subdivision 5 of the Verrucomicrobia phylum.</title>
        <authorList>
            <person name="Spring S."/>
            <person name="Bunk B."/>
            <person name="Sproer C."/>
            <person name="Klenk H.-P."/>
        </authorList>
    </citation>
    <scope>NUCLEOTIDE SEQUENCE [LARGE SCALE GENOMIC DNA]</scope>
    <source>
        <strain evidence="3">L21-Fru-AB</strain>
    </source>
</reference>
<dbReference type="InterPro" id="IPR002850">
    <property type="entry name" value="PIN_toxin-like"/>
</dbReference>
<feature type="domain" description="PIN" evidence="1">
    <location>
        <begin position="3"/>
        <end position="108"/>
    </location>
</feature>